<sequence length="96" mass="10737">MEEWRRREVERGSFITLRNSPVIRHNWATPTATHHHHHHQERASTTSSSSWPGHRAQTSGDAEGSQPATPPPPPASQVAEAQVRACVQDMKVNNTE</sequence>
<feature type="compositionally biased region" description="Polar residues" evidence="1">
    <location>
        <begin position="43"/>
        <end position="60"/>
    </location>
</feature>
<gene>
    <name evidence="2" type="ORF">O3P69_013529</name>
</gene>
<feature type="compositionally biased region" description="Basic and acidic residues" evidence="1">
    <location>
        <begin position="1"/>
        <end position="11"/>
    </location>
</feature>
<reference evidence="2 3" key="1">
    <citation type="submission" date="2023-03" db="EMBL/GenBank/DDBJ databases">
        <title>High-quality genome of Scylla paramamosain provides insights in environmental adaptation.</title>
        <authorList>
            <person name="Zhang L."/>
        </authorList>
    </citation>
    <scope>NUCLEOTIDE SEQUENCE [LARGE SCALE GENOMIC DNA]</scope>
    <source>
        <strain evidence="2">LZ_2023a</strain>
        <tissue evidence="2">Muscle</tissue>
    </source>
</reference>
<protein>
    <submittedName>
        <fullName evidence="2">Uncharacterized protein</fullName>
    </submittedName>
</protein>
<dbReference type="AlphaFoldDB" id="A0AAW0SE98"/>
<proteinExistence type="predicted"/>
<comment type="caution">
    <text evidence="2">The sequence shown here is derived from an EMBL/GenBank/DDBJ whole genome shotgun (WGS) entry which is preliminary data.</text>
</comment>
<feature type="region of interest" description="Disordered" evidence="1">
    <location>
        <begin position="1"/>
        <end position="81"/>
    </location>
</feature>
<accession>A0AAW0SE98</accession>
<evidence type="ECO:0000256" key="1">
    <source>
        <dbReference type="SAM" id="MobiDB-lite"/>
    </source>
</evidence>
<evidence type="ECO:0000313" key="2">
    <source>
        <dbReference type="EMBL" id="KAK8373685.1"/>
    </source>
</evidence>
<keyword evidence="3" id="KW-1185">Reference proteome</keyword>
<dbReference type="Proteomes" id="UP001487740">
    <property type="component" value="Unassembled WGS sequence"/>
</dbReference>
<name>A0AAW0SE98_SCYPA</name>
<organism evidence="2 3">
    <name type="scientific">Scylla paramamosain</name>
    <name type="common">Mud crab</name>
    <dbReference type="NCBI Taxonomy" id="85552"/>
    <lineage>
        <taxon>Eukaryota</taxon>
        <taxon>Metazoa</taxon>
        <taxon>Ecdysozoa</taxon>
        <taxon>Arthropoda</taxon>
        <taxon>Crustacea</taxon>
        <taxon>Multicrustacea</taxon>
        <taxon>Malacostraca</taxon>
        <taxon>Eumalacostraca</taxon>
        <taxon>Eucarida</taxon>
        <taxon>Decapoda</taxon>
        <taxon>Pleocyemata</taxon>
        <taxon>Brachyura</taxon>
        <taxon>Eubrachyura</taxon>
        <taxon>Portunoidea</taxon>
        <taxon>Portunidae</taxon>
        <taxon>Portuninae</taxon>
        <taxon>Scylla</taxon>
    </lineage>
</organism>
<dbReference type="EMBL" id="JARAKH010001018">
    <property type="protein sequence ID" value="KAK8373685.1"/>
    <property type="molecule type" value="Genomic_DNA"/>
</dbReference>
<evidence type="ECO:0000313" key="3">
    <source>
        <dbReference type="Proteomes" id="UP001487740"/>
    </source>
</evidence>